<dbReference type="AlphaFoldDB" id="A0A5P1EY94"/>
<comment type="similarity">
    <text evidence="1">Belongs to the peptidase A1 family.</text>
</comment>
<dbReference type="SUPFAM" id="SSF50630">
    <property type="entry name" value="Acid proteases"/>
    <property type="match status" value="1"/>
</dbReference>
<evidence type="ECO:0000313" key="5">
    <source>
        <dbReference type="EMBL" id="ONK69130.1"/>
    </source>
</evidence>
<dbReference type="InterPro" id="IPR033121">
    <property type="entry name" value="PEPTIDASE_A1"/>
</dbReference>
<gene>
    <name evidence="5" type="ORF">A4U43_C05F19660</name>
</gene>
<organism evidence="5 6">
    <name type="scientific">Asparagus officinalis</name>
    <name type="common">Garden asparagus</name>
    <dbReference type="NCBI Taxonomy" id="4686"/>
    <lineage>
        <taxon>Eukaryota</taxon>
        <taxon>Viridiplantae</taxon>
        <taxon>Streptophyta</taxon>
        <taxon>Embryophyta</taxon>
        <taxon>Tracheophyta</taxon>
        <taxon>Spermatophyta</taxon>
        <taxon>Magnoliopsida</taxon>
        <taxon>Liliopsida</taxon>
        <taxon>Asparagales</taxon>
        <taxon>Asparagaceae</taxon>
        <taxon>Asparagoideae</taxon>
        <taxon>Asparagus</taxon>
    </lineage>
</organism>
<feature type="domain" description="Peptidase A1" evidence="4">
    <location>
        <begin position="14"/>
        <end position="214"/>
    </location>
</feature>
<keyword evidence="3" id="KW-0378">Hydrolase</keyword>
<reference evidence="6" key="1">
    <citation type="journal article" date="2017" name="Nat. Commun.">
        <title>The asparagus genome sheds light on the origin and evolution of a young Y chromosome.</title>
        <authorList>
            <person name="Harkess A."/>
            <person name="Zhou J."/>
            <person name="Xu C."/>
            <person name="Bowers J.E."/>
            <person name="Van der Hulst R."/>
            <person name="Ayyampalayam S."/>
            <person name="Mercati F."/>
            <person name="Riccardi P."/>
            <person name="McKain M.R."/>
            <person name="Kakrana A."/>
            <person name="Tang H."/>
            <person name="Ray J."/>
            <person name="Groenendijk J."/>
            <person name="Arikit S."/>
            <person name="Mathioni S.M."/>
            <person name="Nakano M."/>
            <person name="Shan H."/>
            <person name="Telgmann-Rauber A."/>
            <person name="Kanno A."/>
            <person name="Yue Z."/>
            <person name="Chen H."/>
            <person name="Li W."/>
            <person name="Chen Y."/>
            <person name="Xu X."/>
            <person name="Zhang Y."/>
            <person name="Luo S."/>
            <person name="Chen H."/>
            <person name="Gao J."/>
            <person name="Mao Z."/>
            <person name="Pires J.C."/>
            <person name="Luo M."/>
            <person name="Kudrna D."/>
            <person name="Wing R.A."/>
            <person name="Meyers B.C."/>
            <person name="Yi K."/>
            <person name="Kong H."/>
            <person name="Lavrijsen P."/>
            <person name="Sunseri F."/>
            <person name="Falavigna A."/>
            <person name="Ye Y."/>
            <person name="Leebens-Mack J.H."/>
            <person name="Chen G."/>
        </authorList>
    </citation>
    <scope>NUCLEOTIDE SEQUENCE [LARGE SCALE GENOMIC DNA]</scope>
    <source>
        <strain evidence="6">cv. DH0086</strain>
    </source>
</reference>
<dbReference type="PANTHER" id="PTHR47967">
    <property type="entry name" value="OS07G0603500 PROTEIN-RELATED"/>
    <property type="match status" value="1"/>
</dbReference>
<dbReference type="GO" id="GO:0004190">
    <property type="term" value="F:aspartic-type endopeptidase activity"/>
    <property type="evidence" value="ECO:0007669"/>
    <property type="project" value="InterPro"/>
</dbReference>
<dbReference type="Gramene" id="ONK69130">
    <property type="protein sequence ID" value="ONK69130"/>
    <property type="gene ID" value="A4U43_C05F19660"/>
</dbReference>
<evidence type="ECO:0000256" key="2">
    <source>
        <dbReference type="ARBA" id="ARBA00022670"/>
    </source>
</evidence>
<dbReference type="Pfam" id="PF14543">
    <property type="entry name" value="TAXi_N"/>
    <property type="match status" value="1"/>
</dbReference>
<keyword evidence="6" id="KW-1185">Reference proteome</keyword>
<dbReference type="PANTHER" id="PTHR47967:SF69">
    <property type="entry name" value="ASPARTIC PROTEINASE NANA, CHLOROPLAST"/>
    <property type="match status" value="1"/>
</dbReference>
<dbReference type="Gene3D" id="2.40.70.10">
    <property type="entry name" value="Acid Proteases"/>
    <property type="match status" value="1"/>
</dbReference>
<dbReference type="InterPro" id="IPR032861">
    <property type="entry name" value="TAXi_N"/>
</dbReference>
<evidence type="ECO:0000259" key="4">
    <source>
        <dbReference type="PROSITE" id="PS51767"/>
    </source>
</evidence>
<dbReference type="InterPro" id="IPR001969">
    <property type="entry name" value="Aspartic_peptidase_AS"/>
</dbReference>
<protein>
    <recommendedName>
        <fullName evidence="4">Peptidase A1 domain-containing protein</fullName>
    </recommendedName>
</protein>
<accession>A0A5P1EY94</accession>
<sequence length="214" mass="23229">MPMRSGAYTGTGQYFVRFRVGTPAQKFMLVADTGSDLTWVNCKYEERRKKKRKKRSGSGRKGKRVFEAGLSRSFHPIECSSAMCVTELPFSLTTCPVPTAPCAYDYGYSDGSTAQGFFAKESATIDLSNGHKKKLKGLVVGCTSSSVGSGFRSSDGVLGLGHSNISFAQKATSHFGGRFSYCLVDHLSPKNASAYLTFGPNFWLQPCARARPAL</sequence>
<dbReference type="PROSITE" id="PS00141">
    <property type="entry name" value="ASP_PROTEASE"/>
    <property type="match status" value="1"/>
</dbReference>
<dbReference type="InterPro" id="IPR051708">
    <property type="entry name" value="Plant_Aspart_Prot_A1"/>
</dbReference>
<name>A0A5P1EY94_ASPOF</name>
<evidence type="ECO:0000256" key="1">
    <source>
        <dbReference type="ARBA" id="ARBA00007447"/>
    </source>
</evidence>
<dbReference type="GO" id="GO:0006508">
    <property type="term" value="P:proteolysis"/>
    <property type="evidence" value="ECO:0007669"/>
    <property type="project" value="UniProtKB-KW"/>
</dbReference>
<dbReference type="OMA" id="IECSSAM"/>
<evidence type="ECO:0000313" key="6">
    <source>
        <dbReference type="Proteomes" id="UP000243459"/>
    </source>
</evidence>
<dbReference type="EMBL" id="CM007385">
    <property type="protein sequence ID" value="ONK69130.1"/>
    <property type="molecule type" value="Genomic_DNA"/>
</dbReference>
<keyword evidence="2" id="KW-0645">Protease</keyword>
<dbReference type="InterPro" id="IPR021109">
    <property type="entry name" value="Peptidase_aspartic_dom_sf"/>
</dbReference>
<proteinExistence type="inferred from homology"/>
<dbReference type="Proteomes" id="UP000243459">
    <property type="component" value="Chromosome 5"/>
</dbReference>
<dbReference type="PROSITE" id="PS51767">
    <property type="entry name" value="PEPTIDASE_A1"/>
    <property type="match status" value="1"/>
</dbReference>
<evidence type="ECO:0000256" key="3">
    <source>
        <dbReference type="ARBA" id="ARBA00022801"/>
    </source>
</evidence>